<name>H8XSU2_FLAIG</name>
<dbReference type="OrthoDB" id="9848235at2"/>
<accession>H8XSU2</accession>
<dbReference type="HOGENOM" id="CLU_1934915_0_0_10"/>
<dbReference type="EMBL" id="HE774682">
    <property type="protein sequence ID" value="CCG53484.1"/>
    <property type="molecule type" value="Genomic_DNA"/>
</dbReference>
<organism evidence="1 2">
    <name type="scientific">Flavobacterium indicum (strain DSM 17447 / CIP 109464 / GPTSA100-9)</name>
    <dbReference type="NCBI Taxonomy" id="1094466"/>
    <lineage>
        <taxon>Bacteria</taxon>
        <taxon>Pseudomonadati</taxon>
        <taxon>Bacteroidota</taxon>
        <taxon>Flavobacteriia</taxon>
        <taxon>Flavobacteriales</taxon>
        <taxon>Flavobacteriaceae</taxon>
        <taxon>Flavobacterium</taxon>
    </lineage>
</organism>
<dbReference type="KEGG" id="fin:KQS_07680"/>
<gene>
    <name evidence="1" type="ordered locus">KQS_07680</name>
</gene>
<dbReference type="STRING" id="1094466.KQS_07680"/>
<evidence type="ECO:0000313" key="1">
    <source>
        <dbReference type="EMBL" id="CCG53484.1"/>
    </source>
</evidence>
<dbReference type="Proteomes" id="UP000007599">
    <property type="component" value="Chromosome I"/>
</dbReference>
<evidence type="ECO:0000313" key="2">
    <source>
        <dbReference type="Proteomes" id="UP000007599"/>
    </source>
</evidence>
<proteinExistence type="predicted"/>
<protein>
    <submittedName>
        <fullName evidence="1">Uncharacterized protein</fullName>
    </submittedName>
</protein>
<dbReference type="RefSeq" id="WP_014388609.1">
    <property type="nucleotide sequence ID" value="NC_017025.1"/>
</dbReference>
<reference evidence="2" key="2">
    <citation type="submission" date="2012-03" db="EMBL/GenBank/DDBJ databases">
        <title>Complete genome sequence of Flavobacterium indicum GPTSA100-9T, isolated from warm spring water.</title>
        <authorList>
            <person name="Barbier P."/>
            <person name="Houel A."/>
            <person name="Loux V."/>
            <person name="Poulain J."/>
            <person name="Bernardet J.-F."/>
            <person name="Touchon M."/>
            <person name="Duchaud E."/>
        </authorList>
    </citation>
    <scope>NUCLEOTIDE SEQUENCE [LARGE SCALE GENOMIC DNA]</scope>
    <source>
        <strain evidence="2">DSM 17447 / CIP 109464 / GPTSA100-9</strain>
    </source>
</reference>
<dbReference type="PATRIC" id="fig|1094466.5.peg.1508"/>
<reference evidence="1 2" key="1">
    <citation type="journal article" date="2012" name="J. Bacteriol.">
        <title>Complete Genome Sequence of Flavobacterium indicum GPSTA100-9T, Isolated from Warm Spring Water.</title>
        <authorList>
            <person name="Barbier P."/>
            <person name="Houel A."/>
            <person name="Loux V."/>
            <person name="Poulain J."/>
            <person name="Bernardet J.F."/>
            <person name="Touchon M."/>
            <person name="Duchaud E."/>
        </authorList>
    </citation>
    <scope>NUCLEOTIDE SEQUENCE [LARGE SCALE GENOMIC DNA]</scope>
    <source>
        <strain evidence="2">DSM 17447 / CIP 109464 / GPTSA100-9</strain>
    </source>
</reference>
<dbReference type="AlphaFoldDB" id="H8XSU2"/>
<sequence>MEIEKKDVLNWFWNFRPDLTVDEEYVENLYKEFLQANNKLSLDEITFYGFVVTNYKSEIIDFIYSTLEENWSEVYEKWENENTITFHVKKLKELIDSKDPLENQEEYPHLEFNEDNIKGIYLKIISNYIE</sequence>
<keyword evidence="2" id="KW-1185">Reference proteome</keyword>